<dbReference type="HOGENOM" id="CLU_2410825_0_0_11"/>
<organism evidence="1 2">
    <name type="scientific">Propionimicrobium lymphophilum ACS-093-V-SCH5</name>
    <dbReference type="NCBI Taxonomy" id="883161"/>
    <lineage>
        <taxon>Bacteria</taxon>
        <taxon>Bacillati</taxon>
        <taxon>Actinomycetota</taxon>
        <taxon>Actinomycetes</taxon>
        <taxon>Propionibacteriales</taxon>
        <taxon>Propionibacteriaceae</taxon>
        <taxon>Propionimicrobium</taxon>
    </lineage>
</organism>
<sequence>MEDLEIQVLGPLKSHNLKALGDFIGSTFQPGQEISVDDCFEFWEARDISASARGQLLSSACGRGWLRWTGRVQRSRRKARRGAWVMTYKVVS</sequence>
<dbReference type="EMBL" id="AGZR01000003">
    <property type="protein sequence ID" value="EPD33794.1"/>
    <property type="molecule type" value="Genomic_DNA"/>
</dbReference>
<gene>
    <name evidence="1" type="ORF">HMPREF9306_00208</name>
</gene>
<proteinExistence type="predicted"/>
<accession>S2X1A5</accession>
<reference evidence="1 2" key="1">
    <citation type="submission" date="2013-04" db="EMBL/GenBank/DDBJ databases">
        <title>The Genome Sequence of Propionimicrobium lymphophilum ACS-093-V-SCH5.</title>
        <authorList>
            <consortium name="The Broad Institute Genomics Platform"/>
            <person name="Earl A."/>
            <person name="Ward D."/>
            <person name="Feldgarden M."/>
            <person name="Gevers D."/>
            <person name="Saerens B."/>
            <person name="Vaneechoutte M."/>
            <person name="Walker B."/>
            <person name="Young S."/>
            <person name="Zeng Q."/>
            <person name="Gargeya S."/>
            <person name="Fitzgerald M."/>
            <person name="Haas B."/>
            <person name="Abouelleil A."/>
            <person name="Allen A.W."/>
            <person name="Alvarado L."/>
            <person name="Arachchi H.M."/>
            <person name="Berlin A.M."/>
            <person name="Chapman S.B."/>
            <person name="Gainer-Dewar J."/>
            <person name="Goldberg J."/>
            <person name="Griggs A."/>
            <person name="Gujja S."/>
            <person name="Hansen M."/>
            <person name="Howarth C."/>
            <person name="Imamovic A."/>
            <person name="Ireland A."/>
            <person name="Larimer J."/>
            <person name="McCowan C."/>
            <person name="Murphy C."/>
            <person name="Pearson M."/>
            <person name="Poon T.W."/>
            <person name="Priest M."/>
            <person name="Roberts A."/>
            <person name="Saif S."/>
            <person name="Shea T."/>
            <person name="Sisk P."/>
            <person name="Sykes S."/>
            <person name="Wortman J."/>
            <person name="Nusbaum C."/>
            <person name="Birren B."/>
        </authorList>
    </citation>
    <scope>NUCLEOTIDE SEQUENCE [LARGE SCALE GENOMIC DNA]</scope>
    <source>
        <strain evidence="1 2">ACS-093-V-SCH5</strain>
    </source>
</reference>
<keyword evidence="2" id="KW-1185">Reference proteome</keyword>
<dbReference type="RefSeq" id="WP_016455066.1">
    <property type="nucleotide sequence ID" value="NZ_KE150269.1"/>
</dbReference>
<comment type="caution">
    <text evidence="1">The sequence shown here is derived from an EMBL/GenBank/DDBJ whole genome shotgun (WGS) entry which is preliminary data.</text>
</comment>
<dbReference type="Proteomes" id="UP000014417">
    <property type="component" value="Unassembled WGS sequence"/>
</dbReference>
<evidence type="ECO:0000313" key="2">
    <source>
        <dbReference type="Proteomes" id="UP000014417"/>
    </source>
</evidence>
<evidence type="ECO:0000313" key="1">
    <source>
        <dbReference type="EMBL" id="EPD33794.1"/>
    </source>
</evidence>
<protein>
    <submittedName>
        <fullName evidence="1">Uncharacterized protein</fullName>
    </submittedName>
</protein>
<name>S2X1A5_9ACTN</name>
<dbReference type="STRING" id="883161.HMPREF9306_00208"/>
<dbReference type="AlphaFoldDB" id="S2X1A5"/>